<protein>
    <submittedName>
        <fullName evidence="1">Uncharacterized protein</fullName>
    </submittedName>
</protein>
<evidence type="ECO:0000313" key="1">
    <source>
        <dbReference type="EMBL" id="GFD46685.1"/>
    </source>
</evidence>
<sequence length="76" mass="8871">MKTTITIARIFIKKTIERFSNLTKEDTVKFLQDLATDYVKEKLKNYLEEKIQGLLQGREEKISEVVTKTPPITEII</sequence>
<reference evidence="1" key="1">
    <citation type="journal article" date="2019" name="Sci. Rep.">
        <title>Draft genome of Tanacetum cinerariifolium, the natural source of mosquito coil.</title>
        <authorList>
            <person name="Yamashiro T."/>
            <person name="Shiraishi A."/>
            <person name="Satake H."/>
            <person name="Nakayama K."/>
        </authorList>
    </citation>
    <scope>NUCLEOTIDE SEQUENCE</scope>
</reference>
<proteinExistence type="predicted"/>
<dbReference type="EMBL" id="BKCJ011680807">
    <property type="protein sequence ID" value="GFD46685.1"/>
    <property type="molecule type" value="Genomic_DNA"/>
</dbReference>
<gene>
    <name evidence="1" type="ORF">Tci_918654</name>
</gene>
<dbReference type="AlphaFoldDB" id="A0A699WG91"/>
<comment type="caution">
    <text evidence="1">The sequence shown here is derived from an EMBL/GenBank/DDBJ whole genome shotgun (WGS) entry which is preliminary data.</text>
</comment>
<accession>A0A699WG91</accession>
<name>A0A699WG91_TANCI</name>
<organism evidence="1">
    <name type="scientific">Tanacetum cinerariifolium</name>
    <name type="common">Dalmatian daisy</name>
    <name type="synonym">Chrysanthemum cinerariifolium</name>
    <dbReference type="NCBI Taxonomy" id="118510"/>
    <lineage>
        <taxon>Eukaryota</taxon>
        <taxon>Viridiplantae</taxon>
        <taxon>Streptophyta</taxon>
        <taxon>Embryophyta</taxon>
        <taxon>Tracheophyta</taxon>
        <taxon>Spermatophyta</taxon>
        <taxon>Magnoliopsida</taxon>
        <taxon>eudicotyledons</taxon>
        <taxon>Gunneridae</taxon>
        <taxon>Pentapetalae</taxon>
        <taxon>asterids</taxon>
        <taxon>campanulids</taxon>
        <taxon>Asterales</taxon>
        <taxon>Asteraceae</taxon>
        <taxon>Asteroideae</taxon>
        <taxon>Anthemideae</taxon>
        <taxon>Anthemidinae</taxon>
        <taxon>Tanacetum</taxon>
    </lineage>
</organism>